<protein>
    <submittedName>
        <fullName evidence="1">Uncharacterized protein</fullName>
    </submittedName>
</protein>
<organism evidence="1 2">
    <name type="scientific">Niabella ginsengisoli</name>
    <dbReference type="NCBI Taxonomy" id="522298"/>
    <lineage>
        <taxon>Bacteria</taxon>
        <taxon>Pseudomonadati</taxon>
        <taxon>Bacteroidota</taxon>
        <taxon>Chitinophagia</taxon>
        <taxon>Chitinophagales</taxon>
        <taxon>Chitinophagaceae</taxon>
        <taxon>Niabella</taxon>
    </lineage>
</organism>
<reference evidence="1 2" key="1">
    <citation type="submission" date="2022-02" db="EMBL/GenBank/DDBJ databases">
        <authorList>
            <person name="Min J."/>
        </authorList>
    </citation>
    <scope>NUCLEOTIDE SEQUENCE [LARGE SCALE GENOMIC DNA]</scope>
    <source>
        <strain evidence="1 2">GR10-1</strain>
    </source>
</reference>
<dbReference type="InterPro" id="IPR008929">
    <property type="entry name" value="Chondroitin_lyas"/>
</dbReference>
<dbReference type="Proteomes" id="UP001202248">
    <property type="component" value="Unassembled WGS sequence"/>
</dbReference>
<dbReference type="Gene3D" id="1.50.10.100">
    <property type="entry name" value="Chondroitin AC/alginate lyase"/>
    <property type="match status" value="1"/>
</dbReference>
<keyword evidence="2" id="KW-1185">Reference proteome</keyword>
<dbReference type="RefSeq" id="WP_240831985.1">
    <property type="nucleotide sequence ID" value="NZ_JAKWBL010000004.1"/>
</dbReference>
<dbReference type="EMBL" id="JAKWBL010000004">
    <property type="protein sequence ID" value="MCH5599966.1"/>
    <property type="molecule type" value="Genomic_DNA"/>
</dbReference>
<evidence type="ECO:0000313" key="2">
    <source>
        <dbReference type="Proteomes" id="UP001202248"/>
    </source>
</evidence>
<gene>
    <name evidence="1" type="ORF">MKP09_19650</name>
</gene>
<evidence type="ECO:0000313" key="1">
    <source>
        <dbReference type="EMBL" id="MCH5599966.1"/>
    </source>
</evidence>
<accession>A0ABS9SNW7</accession>
<comment type="caution">
    <text evidence="1">The sequence shown here is derived from an EMBL/GenBank/DDBJ whole genome shotgun (WGS) entry which is preliminary data.</text>
</comment>
<name>A0ABS9SNW7_9BACT</name>
<proteinExistence type="predicted"/>
<sequence>MEYSRSGSRVIMEAPYGQNMTAITNLFLAEMAEGKGRFLDQLINGIYAACEMTTWSASAHLPLQLNNKTFPDHNQQIIDLLSGNAGSLFSWIYYFLHHEFDKENTLIAARLKYEIDRRILTPYMNIDHLWWMGFSGDENRMINNWNPWCNSNVLQAFALMETDKEKLANAVYRTMRSTDKFINYTKEDGACEEGPSYWGHAAGKLYDYLQILYDITGGKVSIFDKPLIKKMGEYISRSYVGNGWVVNFADASAKGGGDAGLIYRYGKAVNSNEMMAFSAYLVKQGGHGLSYGGGDMFRTLQGLKFNKEVMGIKPSLPSADYTWYPQTEFCYIKNGKYFFAGKGGFNNESHNHNDVGTFSLYIDTIPFL</sequence>
<dbReference type="SUPFAM" id="SSF48230">
    <property type="entry name" value="Chondroitin AC/alginate lyase"/>
    <property type="match status" value="1"/>
</dbReference>